<name>A0A921FB36_9BACT</name>
<evidence type="ECO:0000313" key="2">
    <source>
        <dbReference type="Proteomes" id="UP000718012"/>
    </source>
</evidence>
<accession>A0A921FB36</accession>
<reference evidence="1" key="2">
    <citation type="submission" date="2021-09" db="EMBL/GenBank/DDBJ databases">
        <authorList>
            <person name="Gilroy R."/>
        </authorList>
    </citation>
    <scope>NUCLEOTIDE SEQUENCE</scope>
    <source>
        <strain evidence="1">CHK165-8395</strain>
    </source>
</reference>
<organism evidence="1 2">
    <name type="scientific">Phocaeicola coprocola</name>
    <dbReference type="NCBI Taxonomy" id="310298"/>
    <lineage>
        <taxon>Bacteria</taxon>
        <taxon>Pseudomonadati</taxon>
        <taxon>Bacteroidota</taxon>
        <taxon>Bacteroidia</taxon>
        <taxon>Bacteroidales</taxon>
        <taxon>Bacteroidaceae</taxon>
        <taxon>Phocaeicola</taxon>
    </lineage>
</organism>
<dbReference type="RefSeq" id="WP_007570831.1">
    <property type="nucleotide sequence ID" value="NZ_CABKNL010000013.1"/>
</dbReference>
<dbReference type="AlphaFoldDB" id="A0A921FB36"/>
<dbReference type="EMBL" id="DYXD01000029">
    <property type="protein sequence ID" value="HJF06813.1"/>
    <property type="molecule type" value="Genomic_DNA"/>
</dbReference>
<gene>
    <name evidence="1" type="ORF">K8U81_01285</name>
</gene>
<proteinExistence type="predicted"/>
<comment type="caution">
    <text evidence="1">The sequence shown here is derived from an EMBL/GenBank/DDBJ whole genome shotgun (WGS) entry which is preliminary data.</text>
</comment>
<reference evidence="1" key="1">
    <citation type="journal article" date="2021" name="PeerJ">
        <title>Extensive microbial diversity within the chicken gut microbiome revealed by metagenomics and culture.</title>
        <authorList>
            <person name="Gilroy R."/>
            <person name="Ravi A."/>
            <person name="Getino M."/>
            <person name="Pursley I."/>
            <person name="Horton D.L."/>
            <person name="Alikhan N.F."/>
            <person name="Baker D."/>
            <person name="Gharbi K."/>
            <person name="Hall N."/>
            <person name="Watson M."/>
            <person name="Adriaenssens E.M."/>
            <person name="Foster-Nyarko E."/>
            <person name="Jarju S."/>
            <person name="Secka A."/>
            <person name="Antonio M."/>
            <person name="Oren A."/>
            <person name="Chaudhuri R.R."/>
            <person name="La Ragione R."/>
            <person name="Hildebrand F."/>
            <person name="Pallen M.J."/>
        </authorList>
    </citation>
    <scope>NUCLEOTIDE SEQUENCE</scope>
    <source>
        <strain evidence="1">CHK165-8395</strain>
    </source>
</reference>
<dbReference type="Proteomes" id="UP000718012">
    <property type="component" value="Unassembled WGS sequence"/>
</dbReference>
<evidence type="ECO:0000313" key="1">
    <source>
        <dbReference type="EMBL" id="HJF06813.1"/>
    </source>
</evidence>
<protein>
    <submittedName>
        <fullName evidence="1">Uncharacterized protein</fullName>
    </submittedName>
</protein>
<sequence length="212" mass="23745">MKQIYLILLILLFPFKIFSQTEKEKDIAPSPEATQTTMIKDSLDVPLVSPIPQTGYIQPFGMYGITPFDYGYATWQLHKGFNASIGLNLTFSPSKYAPSGVGFGQDAAFMYAVPITERLSVAGGLYASNMDWGFLRYHTVGIAGVAAYKLTDRISIYAYGNKSFTPQRPPYYYPLPNYAPDRIGGMINFKVGESSSFSIGIEGRKNDYPWWY</sequence>